<keyword evidence="3" id="KW-1185">Reference proteome</keyword>
<organism evidence="2 3">
    <name type="scientific">Linderina pennispora</name>
    <dbReference type="NCBI Taxonomy" id="61395"/>
    <lineage>
        <taxon>Eukaryota</taxon>
        <taxon>Fungi</taxon>
        <taxon>Fungi incertae sedis</taxon>
        <taxon>Zoopagomycota</taxon>
        <taxon>Kickxellomycotina</taxon>
        <taxon>Kickxellomycetes</taxon>
        <taxon>Kickxellales</taxon>
        <taxon>Kickxellaceae</taxon>
        <taxon>Linderina</taxon>
    </lineage>
</organism>
<name>A0A1Y1WD91_9FUNG</name>
<keyword evidence="1" id="KW-0472">Membrane</keyword>
<accession>A0A1Y1WD91</accession>
<sequence>MNAPNPALFLLGQMLLSRPTLIEPALSCLSGVTSSPGFWHPLWLCVVCPALFCVVLWDV</sequence>
<evidence type="ECO:0000256" key="1">
    <source>
        <dbReference type="SAM" id="Phobius"/>
    </source>
</evidence>
<feature type="transmembrane region" description="Helical" evidence="1">
    <location>
        <begin position="38"/>
        <end position="57"/>
    </location>
</feature>
<feature type="non-terminal residue" evidence="2">
    <location>
        <position position="59"/>
    </location>
</feature>
<keyword evidence="1" id="KW-0812">Transmembrane</keyword>
<dbReference type="AlphaFoldDB" id="A0A1Y1WD91"/>
<protein>
    <submittedName>
        <fullName evidence="2">Uncharacterized protein</fullName>
    </submittedName>
</protein>
<dbReference type="EMBL" id="MCFD01000004">
    <property type="protein sequence ID" value="ORX71422.1"/>
    <property type="molecule type" value="Genomic_DNA"/>
</dbReference>
<dbReference type="GeneID" id="63803726"/>
<gene>
    <name evidence="2" type="ORF">DL89DRAFT_266425</name>
</gene>
<dbReference type="RefSeq" id="XP_040744937.1">
    <property type="nucleotide sequence ID" value="XM_040887078.1"/>
</dbReference>
<dbReference type="Proteomes" id="UP000193922">
    <property type="component" value="Unassembled WGS sequence"/>
</dbReference>
<keyword evidence="1" id="KW-1133">Transmembrane helix</keyword>
<reference evidence="2 3" key="1">
    <citation type="submission" date="2016-07" db="EMBL/GenBank/DDBJ databases">
        <title>Pervasive Adenine N6-methylation of Active Genes in Fungi.</title>
        <authorList>
            <consortium name="DOE Joint Genome Institute"/>
            <person name="Mondo S.J."/>
            <person name="Dannebaum R.O."/>
            <person name="Kuo R.C."/>
            <person name="Labutti K."/>
            <person name="Haridas S."/>
            <person name="Kuo A."/>
            <person name="Salamov A."/>
            <person name="Ahrendt S.R."/>
            <person name="Lipzen A."/>
            <person name="Sullivan W."/>
            <person name="Andreopoulos W.B."/>
            <person name="Clum A."/>
            <person name="Lindquist E."/>
            <person name="Daum C."/>
            <person name="Ramamoorthy G.K."/>
            <person name="Gryganskyi A."/>
            <person name="Culley D."/>
            <person name="Magnuson J.K."/>
            <person name="James T.Y."/>
            <person name="O'Malley M.A."/>
            <person name="Stajich J.E."/>
            <person name="Spatafora J.W."/>
            <person name="Visel A."/>
            <person name="Grigoriev I.V."/>
        </authorList>
    </citation>
    <scope>NUCLEOTIDE SEQUENCE [LARGE SCALE GENOMIC DNA]</scope>
    <source>
        <strain evidence="2 3">ATCC 12442</strain>
    </source>
</reference>
<evidence type="ECO:0000313" key="2">
    <source>
        <dbReference type="EMBL" id="ORX71422.1"/>
    </source>
</evidence>
<evidence type="ECO:0000313" key="3">
    <source>
        <dbReference type="Proteomes" id="UP000193922"/>
    </source>
</evidence>
<comment type="caution">
    <text evidence="2">The sequence shown here is derived from an EMBL/GenBank/DDBJ whole genome shotgun (WGS) entry which is preliminary data.</text>
</comment>
<proteinExistence type="predicted"/>